<dbReference type="InterPro" id="IPR027417">
    <property type="entry name" value="P-loop_NTPase"/>
</dbReference>
<dbReference type="EMBL" id="DRND01000410">
    <property type="protein sequence ID" value="HFC47250.1"/>
    <property type="molecule type" value="Genomic_DNA"/>
</dbReference>
<keyword evidence="2" id="KW-0547">Nucleotide-binding</keyword>
<dbReference type="AlphaFoldDB" id="A0A7V2SZL7"/>
<comment type="caution">
    <text evidence="2">The sequence shown here is derived from an EMBL/GenBank/DDBJ whole genome shotgun (WGS) entry which is preliminary data.</text>
</comment>
<dbReference type="Proteomes" id="UP000885797">
    <property type="component" value="Unassembled WGS sequence"/>
</dbReference>
<gene>
    <name evidence="2" type="ORF">ENJ63_05135</name>
</gene>
<dbReference type="InterPro" id="IPR003439">
    <property type="entry name" value="ABC_transporter-like_ATP-bd"/>
</dbReference>
<reference evidence="2" key="1">
    <citation type="journal article" date="2020" name="mSystems">
        <title>Genome- and Community-Level Interaction Insights into Carbon Utilization and Element Cycling Functions of Hydrothermarchaeota in Hydrothermal Sediment.</title>
        <authorList>
            <person name="Zhou Z."/>
            <person name="Liu Y."/>
            <person name="Xu W."/>
            <person name="Pan J."/>
            <person name="Luo Z.H."/>
            <person name="Li M."/>
        </authorList>
    </citation>
    <scope>NUCLEOTIDE SEQUENCE [LARGE SCALE GENOMIC DNA]</scope>
    <source>
        <strain evidence="2">HyVt-503</strain>
    </source>
</reference>
<proteinExistence type="predicted"/>
<dbReference type="SUPFAM" id="SSF52540">
    <property type="entry name" value="P-loop containing nucleoside triphosphate hydrolases"/>
    <property type="match status" value="1"/>
</dbReference>
<feature type="domain" description="ABC transporter" evidence="1">
    <location>
        <begin position="21"/>
        <end position="60"/>
    </location>
</feature>
<sequence length="122" mass="13601">MTIGLSHISFTYPGEKRPIFDDLTFQLKGPGFFSLFGLSGAGKSTLAQILAGLLQPSSGRRVLPKPRPEVLYTHNGERLPVWEDCWQHLKSVTPPNGQRLLDEFLKTALHGVDLGVRFRELS</sequence>
<dbReference type="GO" id="GO:0016887">
    <property type="term" value="F:ATP hydrolysis activity"/>
    <property type="evidence" value="ECO:0007669"/>
    <property type="project" value="InterPro"/>
</dbReference>
<name>A0A7V2SZL7_9BACT</name>
<protein>
    <submittedName>
        <fullName evidence="2">ATP-binding cassette domain-containing protein</fullName>
    </submittedName>
</protein>
<organism evidence="2">
    <name type="scientific">Dissulfuribacter thermophilus</name>
    <dbReference type="NCBI Taxonomy" id="1156395"/>
    <lineage>
        <taxon>Bacteria</taxon>
        <taxon>Pseudomonadati</taxon>
        <taxon>Thermodesulfobacteriota</taxon>
        <taxon>Dissulfuribacteria</taxon>
        <taxon>Dissulfuribacterales</taxon>
        <taxon>Dissulfuribacteraceae</taxon>
        <taxon>Dissulfuribacter</taxon>
    </lineage>
</organism>
<evidence type="ECO:0000313" key="2">
    <source>
        <dbReference type="EMBL" id="HFC47250.1"/>
    </source>
</evidence>
<feature type="non-terminal residue" evidence="2">
    <location>
        <position position="122"/>
    </location>
</feature>
<accession>A0A7V2SZL7</accession>
<evidence type="ECO:0000259" key="1">
    <source>
        <dbReference type="Pfam" id="PF00005"/>
    </source>
</evidence>
<dbReference type="Pfam" id="PF00005">
    <property type="entry name" value="ABC_tran"/>
    <property type="match status" value="1"/>
</dbReference>
<keyword evidence="2" id="KW-0067">ATP-binding</keyword>
<dbReference type="Gene3D" id="3.40.50.300">
    <property type="entry name" value="P-loop containing nucleotide triphosphate hydrolases"/>
    <property type="match status" value="1"/>
</dbReference>
<dbReference type="GO" id="GO:0005524">
    <property type="term" value="F:ATP binding"/>
    <property type="evidence" value="ECO:0007669"/>
    <property type="project" value="UniProtKB-KW"/>
</dbReference>